<dbReference type="GO" id="GO:0016020">
    <property type="term" value="C:membrane"/>
    <property type="evidence" value="ECO:0007669"/>
    <property type="project" value="UniProtKB-SubCell"/>
</dbReference>
<comment type="similarity">
    <text evidence="2">Belongs to the glycosyltransferase 31 family. Beta3-Gal-T subfamily.</text>
</comment>
<proteinExistence type="inferred from homology"/>
<accession>A0A9N8DG42</accession>
<protein>
    <submittedName>
        <fullName evidence="8">Acetylgalactosamine 3-beta-galactosyltransferase 1</fullName>
    </submittedName>
</protein>
<reference evidence="8" key="1">
    <citation type="submission" date="2020-06" db="EMBL/GenBank/DDBJ databases">
        <authorList>
            <consortium name="Plant Systems Biology data submission"/>
        </authorList>
    </citation>
    <scope>NUCLEOTIDE SEQUENCE</scope>
    <source>
        <strain evidence="8">D6</strain>
    </source>
</reference>
<evidence type="ECO:0000256" key="6">
    <source>
        <dbReference type="ARBA" id="ARBA00023136"/>
    </source>
</evidence>
<dbReference type="AlphaFoldDB" id="A0A9N8DG42"/>
<keyword evidence="9" id="KW-1185">Reference proteome</keyword>
<dbReference type="EMBL" id="CAICTM010000108">
    <property type="protein sequence ID" value="CAB9501441.1"/>
    <property type="molecule type" value="Genomic_DNA"/>
</dbReference>
<dbReference type="Proteomes" id="UP001153069">
    <property type="component" value="Unassembled WGS sequence"/>
</dbReference>
<evidence type="ECO:0000313" key="8">
    <source>
        <dbReference type="EMBL" id="CAB9501441.1"/>
    </source>
</evidence>
<evidence type="ECO:0000256" key="7">
    <source>
        <dbReference type="SAM" id="MobiDB-lite"/>
    </source>
</evidence>
<dbReference type="Gene3D" id="3.90.550.50">
    <property type="match status" value="1"/>
</dbReference>
<evidence type="ECO:0000256" key="5">
    <source>
        <dbReference type="ARBA" id="ARBA00022989"/>
    </source>
</evidence>
<evidence type="ECO:0000256" key="1">
    <source>
        <dbReference type="ARBA" id="ARBA00004606"/>
    </source>
</evidence>
<dbReference type="InterPro" id="IPR026050">
    <property type="entry name" value="C1GALT1/C1GALT1_chp1"/>
</dbReference>
<keyword evidence="5" id="KW-1133">Transmembrane helix</keyword>
<comment type="subcellular location">
    <subcellularLocation>
        <location evidence="1">Membrane</location>
        <topology evidence="1">Single-pass type II membrane protein</topology>
    </subcellularLocation>
</comment>
<sequence length="463" mass="52221">MAKRPFPFKVKLSAICGVFVVFILGLDCFQIDLSFTDTFDSVDSEPSLRGLQQPPKPHPHAGAKDSLGNYGYVHDPSIIRRAFETNSTLTRYTIAPHEYESVCAPRYEGPEGYFGYQALTQKLNVPIKPPSKAAQKLRVFCGIYTHPGAKAKANLQAIRETWGPRCDGFMAASTETDADTGVVHIPHFGGFEGKYKNIWQKVRSMLGYVADNFADDYDFFHFLGDDTFLIMEHLKEFLVSDAVLQAGGGPGYPKPVYTGNWMKCQWLTPWMFVPFVPWNRAERLYMSGGSGYTLSRSALQHLVRDLLPICEAETIAPWEDYNVGQCFAKSNYSNTLNNDDSHEPIPGLLPVDSRDAAGAQRYHTYELDVTASGLGYLPMKQFEGQSNAYGFDRKYGLDTISSSAISFHYLQSSAVIRRYEKLLYRRDLDSTDCPVEVPAKHGGAIPYKYWWPLWKSRFLFSKL</sequence>
<evidence type="ECO:0000256" key="3">
    <source>
        <dbReference type="ARBA" id="ARBA00022692"/>
    </source>
</evidence>
<name>A0A9N8DG42_9STRA</name>
<dbReference type="PANTHER" id="PTHR23033:SF14">
    <property type="entry name" value="GLYCOPROTEIN-N-ACETYLGALACTOSAMINE 3-BETA-GALACTOSYLTRANSFERASE 1-RELATED"/>
    <property type="match status" value="1"/>
</dbReference>
<feature type="region of interest" description="Disordered" evidence="7">
    <location>
        <begin position="46"/>
        <end position="65"/>
    </location>
</feature>
<evidence type="ECO:0000256" key="4">
    <source>
        <dbReference type="ARBA" id="ARBA00022968"/>
    </source>
</evidence>
<evidence type="ECO:0000256" key="2">
    <source>
        <dbReference type="ARBA" id="ARBA00006462"/>
    </source>
</evidence>
<keyword evidence="4" id="KW-0735">Signal-anchor</keyword>
<dbReference type="PANTHER" id="PTHR23033">
    <property type="entry name" value="BETA1,3-GALACTOSYLTRANSFERASE"/>
    <property type="match status" value="1"/>
</dbReference>
<dbReference type="OrthoDB" id="46648at2759"/>
<evidence type="ECO:0000313" key="9">
    <source>
        <dbReference type="Proteomes" id="UP001153069"/>
    </source>
</evidence>
<organism evidence="8 9">
    <name type="scientific">Seminavis robusta</name>
    <dbReference type="NCBI Taxonomy" id="568900"/>
    <lineage>
        <taxon>Eukaryota</taxon>
        <taxon>Sar</taxon>
        <taxon>Stramenopiles</taxon>
        <taxon>Ochrophyta</taxon>
        <taxon>Bacillariophyta</taxon>
        <taxon>Bacillariophyceae</taxon>
        <taxon>Bacillariophycidae</taxon>
        <taxon>Naviculales</taxon>
        <taxon>Naviculaceae</taxon>
        <taxon>Seminavis</taxon>
    </lineage>
</organism>
<keyword evidence="6" id="KW-0472">Membrane</keyword>
<dbReference type="GO" id="GO:0016263">
    <property type="term" value="F:glycoprotein-N-acetylgalactosamine 3-beta-galactosyltransferase activity"/>
    <property type="evidence" value="ECO:0007669"/>
    <property type="project" value="TreeGrafter"/>
</dbReference>
<keyword evidence="3" id="KW-0812">Transmembrane</keyword>
<comment type="caution">
    <text evidence="8">The sequence shown here is derived from an EMBL/GenBank/DDBJ whole genome shotgun (WGS) entry which is preliminary data.</text>
</comment>
<gene>
    <name evidence="8" type="ORF">SEMRO_109_G054410.1</name>
</gene>